<dbReference type="PANTHER" id="PTHR11042:SF160">
    <property type="entry name" value="EUKARYOTIC TRANSLATION INITIATION FACTOR 2-ALPHA KINASE 1"/>
    <property type="match status" value="1"/>
</dbReference>
<dbReference type="GO" id="GO:0004694">
    <property type="term" value="F:eukaryotic translation initiation factor 2alpha kinase activity"/>
    <property type="evidence" value="ECO:0007669"/>
    <property type="project" value="TreeGrafter"/>
</dbReference>
<keyword evidence="2" id="KW-0723">Serine/threonine-protein kinase</keyword>
<name>A0A9W7CKX9_9STRA</name>
<feature type="domain" description="Protein kinase" evidence="12">
    <location>
        <begin position="161"/>
        <end position="504"/>
    </location>
</feature>
<comment type="catalytic activity">
    <reaction evidence="10">
        <text>L-seryl-[protein] + ATP = O-phospho-L-seryl-[protein] + ADP + H(+)</text>
        <dbReference type="Rhea" id="RHEA:17989"/>
        <dbReference type="Rhea" id="RHEA-COMP:9863"/>
        <dbReference type="Rhea" id="RHEA-COMP:11604"/>
        <dbReference type="ChEBI" id="CHEBI:15378"/>
        <dbReference type="ChEBI" id="CHEBI:29999"/>
        <dbReference type="ChEBI" id="CHEBI:30616"/>
        <dbReference type="ChEBI" id="CHEBI:83421"/>
        <dbReference type="ChEBI" id="CHEBI:456216"/>
        <dbReference type="EC" id="2.7.11.1"/>
    </reaction>
    <physiologicalReaction direction="left-to-right" evidence="10">
        <dbReference type="Rhea" id="RHEA:17990"/>
    </physiologicalReaction>
</comment>
<comment type="caution">
    <text evidence="13">The sequence shown here is derived from an EMBL/GenBank/DDBJ whole genome shotgun (WGS) entry which is preliminary data.</text>
</comment>
<keyword evidence="5" id="KW-0418">Kinase</keyword>
<dbReference type="OrthoDB" id="341578at2759"/>
<dbReference type="PROSITE" id="PS00108">
    <property type="entry name" value="PROTEIN_KINASE_ST"/>
    <property type="match status" value="1"/>
</dbReference>
<keyword evidence="14" id="KW-1185">Reference proteome</keyword>
<comment type="catalytic activity">
    <reaction evidence="9">
        <text>L-threonyl-[protein] + ATP = O-phospho-L-threonyl-[protein] + ADP + H(+)</text>
        <dbReference type="Rhea" id="RHEA:46608"/>
        <dbReference type="Rhea" id="RHEA-COMP:11060"/>
        <dbReference type="Rhea" id="RHEA-COMP:11605"/>
        <dbReference type="ChEBI" id="CHEBI:15378"/>
        <dbReference type="ChEBI" id="CHEBI:30013"/>
        <dbReference type="ChEBI" id="CHEBI:30616"/>
        <dbReference type="ChEBI" id="CHEBI:61977"/>
        <dbReference type="ChEBI" id="CHEBI:456216"/>
        <dbReference type="EC" id="2.7.11.1"/>
    </reaction>
    <physiologicalReaction direction="left-to-right" evidence="9">
        <dbReference type="Rhea" id="RHEA:46609"/>
    </physiologicalReaction>
</comment>
<dbReference type="Gene3D" id="1.10.510.10">
    <property type="entry name" value="Transferase(Phosphotransferase) domain 1"/>
    <property type="match status" value="1"/>
</dbReference>
<evidence type="ECO:0000313" key="13">
    <source>
        <dbReference type="EMBL" id="GMI07605.1"/>
    </source>
</evidence>
<dbReference type="SUPFAM" id="SSF56112">
    <property type="entry name" value="Protein kinase-like (PK-like)"/>
    <property type="match status" value="1"/>
</dbReference>
<accession>A0A9W7CKX9</accession>
<evidence type="ECO:0000256" key="2">
    <source>
        <dbReference type="ARBA" id="ARBA00022527"/>
    </source>
</evidence>
<dbReference type="GO" id="GO:0005634">
    <property type="term" value="C:nucleus"/>
    <property type="evidence" value="ECO:0007669"/>
    <property type="project" value="TreeGrafter"/>
</dbReference>
<dbReference type="Proteomes" id="UP001165122">
    <property type="component" value="Unassembled WGS sequence"/>
</dbReference>
<dbReference type="InterPro" id="IPR050339">
    <property type="entry name" value="CC_SR_Kinase"/>
</dbReference>
<dbReference type="GO" id="GO:0005524">
    <property type="term" value="F:ATP binding"/>
    <property type="evidence" value="ECO:0007669"/>
    <property type="project" value="UniProtKB-KW"/>
</dbReference>
<dbReference type="InterPro" id="IPR011009">
    <property type="entry name" value="Kinase-like_dom_sf"/>
</dbReference>
<dbReference type="EC" id="2.7.11.1" evidence="1"/>
<evidence type="ECO:0000256" key="10">
    <source>
        <dbReference type="ARBA" id="ARBA00048977"/>
    </source>
</evidence>
<evidence type="ECO:0000259" key="12">
    <source>
        <dbReference type="PROSITE" id="PS50011"/>
    </source>
</evidence>
<keyword evidence="4" id="KW-0547">Nucleotide-binding</keyword>
<dbReference type="Pfam" id="PF00069">
    <property type="entry name" value="Pkinase"/>
    <property type="match status" value="2"/>
</dbReference>
<evidence type="ECO:0000313" key="14">
    <source>
        <dbReference type="Proteomes" id="UP001165122"/>
    </source>
</evidence>
<dbReference type="AlphaFoldDB" id="A0A9W7CKX9"/>
<gene>
    <name evidence="13" type="ORF">TrLO_g8276</name>
</gene>
<comment type="similarity">
    <text evidence="8">Belongs to the protein kinase superfamily. Ser/Thr protein kinase family. GCN2 subfamily.</text>
</comment>
<evidence type="ECO:0000256" key="5">
    <source>
        <dbReference type="ARBA" id="ARBA00022777"/>
    </source>
</evidence>
<evidence type="ECO:0000256" key="1">
    <source>
        <dbReference type="ARBA" id="ARBA00012513"/>
    </source>
</evidence>
<evidence type="ECO:0000256" key="11">
    <source>
        <dbReference type="SAM" id="Coils"/>
    </source>
</evidence>
<proteinExistence type="inferred from homology"/>
<protein>
    <recommendedName>
        <fullName evidence="1">non-specific serine/threonine protein kinase</fullName>
        <ecNumber evidence="1">2.7.11.1</ecNumber>
    </recommendedName>
</protein>
<dbReference type="SMART" id="SM00220">
    <property type="entry name" value="S_TKc"/>
    <property type="match status" value="1"/>
</dbReference>
<dbReference type="Gene3D" id="3.30.200.20">
    <property type="entry name" value="Phosphorylase Kinase, domain 1"/>
    <property type="match status" value="1"/>
</dbReference>
<reference evidence="14" key="1">
    <citation type="journal article" date="2023" name="Commun. Biol.">
        <title>Genome analysis of Parmales, the sister group of diatoms, reveals the evolutionary specialization of diatoms from phago-mixotrophs to photoautotrophs.</title>
        <authorList>
            <person name="Ban H."/>
            <person name="Sato S."/>
            <person name="Yoshikawa S."/>
            <person name="Yamada K."/>
            <person name="Nakamura Y."/>
            <person name="Ichinomiya M."/>
            <person name="Sato N."/>
            <person name="Blanc-Mathieu R."/>
            <person name="Endo H."/>
            <person name="Kuwata A."/>
            <person name="Ogata H."/>
        </authorList>
    </citation>
    <scope>NUCLEOTIDE SEQUENCE [LARGE SCALE GENOMIC DNA]</scope>
    <source>
        <strain evidence="14">NIES 3700</strain>
    </source>
</reference>
<feature type="coiled-coil region" evidence="11">
    <location>
        <begin position="508"/>
        <end position="542"/>
    </location>
</feature>
<dbReference type="GO" id="GO:0017148">
    <property type="term" value="P:negative regulation of translation"/>
    <property type="evidence" value="ECO:0007669"/>
    <property type="project" value="UniProtKB-KW"/>
</dbReference>
<dbReference type="PANTHER" id="PTHR11042">
    <property type="entry name" value="EUKARYOTIC TRANSLATION INITIATION FACTOR 2-ALPHA KINASE EIF2-ALPHA KINASE -RELATED"/>
    <property type="match status" value="1"/>
</dbReference>
<evidence type="ECO:0000256" key="3">
    <source>
        <dbReference type="ARBA" id="ARBA00022679"/>
    </source>
</evidence>
<evidence type="ECO:0000256" key="7">
    <source>
        <dbReference type="ARBA" id="ARBA00023193"/>
    </source>
</evidence>
<keyword evidence="11" id="KW-0175">Coiled coil</keyword>
<keyword evidence="6" id="KW-0067">ATP-binding</keyword>
<evidence type="ECO:0000256" key="8">
    <source>
        <dbReference type="ARBA" id="ARBA00037982"/>
    </source>
</evidence>
<dbReference type="InterPro" id="IPR000719">
    <property type="entry name" value="Prot_kinase_dom"/>
</dbReference>
<dbReference type="EMBL" id="BRXW01000113">
    <property type="protein sequence ID" value="GMI07605.1"/>
    <property type="molecule type" value="Genomic_DNA"/>
</dbReference>
<organism evidence="13 14">
    <name type="scientific">Triparma laevis f. longispina</name>
    <dbReference type="NCBI Taxonomy" id="1714387"/>
    <lineage>
        <taxon>Eukaryota</taxon>
        <taxon>Sar</taxon>
        <taxon>Stramenopiles</taxon>
        <taxon>Ochrophyta</taxon>
        <taxon>Bolidophyceae</taxon>
        <taxon>Parmales</taxon>
        <taxon>Triparmaceae</taxon>
        <taxon>Triparma</taxon>
    </lineage>
</organism>
<evidence type="ECO:0000256" key="4">
    <source>
        <dbReference type="ARBA" id="ARBA00022741"/>
    </source>
</evidence>
<dbReference type="GO" id="GO:0005737">
    <property type="term" value="C:cytoplasm"/>
    <property type="evidence" value="ECO:0007669"/>
    <property type="project" value="TreeGrafter"/>
</dbReference>
<keyword evidence="3" id="KW-0808">Transferase</keyword>
<dbReference type="PROSITE" id="PS50011">
    <property type="entry name" value="PROTEIN_KINASE_DOM"/>
    <property type="match status" value="1"/>
</dbReference>
<sequence length="553" mass="61050">MSSFSNSSPLQSQFSSTLTTSLDNLPSSFTPSKSTKSDLEALTAINNDNEGKEGKEGSERQLLLLMLLAQLTASHSPSPRTYLVHVLSLYSRGILDSSCFTFLLDLNLITPEIHLKAIKGAPVSEIESLIGPTLPPSLVRASSSLSVETAPLSLSRYLREFHPLHLLSKGSFGSVYHCISLLSSTPYAVKIITLEVPINSDKRLQQVLRESRVMSVLGDNNVVRYYGSWLEPSWMKGEKASTREDMLAIEAAEESFDSESSGIGSSYINGMESLGLDDSFEDVWEESWKGVKQHDHNVGKSNAPLSTYSVNLYIQMELCTTTTLASFIGDRSTMKWSLDWLEDGIRVFLQICQGMEHVHSKGVIHRDLKPGNIFLGEDGLWKVGDFGLSKLLNVPGGGWGGGIHVKPDNEEMTGGVGTASYASPEQAGGGEYDWSSDVFSMGFILMELATQFNSSHERANMFSDLRNGKCPKEEGRLGDVWEVVAMCLQKREERPRVKEIYDRLGGGEVGLRRLLKEKDAKIKELEEEVTMLRAQLKVTGGEVRTEDGEEEDK</sequence>
<evidence type="ECO:0000256" key="9">
    <source>
        <dbReference type="ARBA" id="ARBA00048659"/>
    </source>
</evidence>
<dbReference type="InterPro" id="IPR008271">
    <property type="entry name" value="Ser/Thr_kinase_AS"/>
</dbReference>
<evidence type="ECO:0000256" key="6">
    <source>
        <dbReference type="ARBA" id="ARBA00022840"/>
    </source>
</evidence>
<keyword evidence="7" id="KW-0652">Protein synthesis inhibitor</keyword>